<dbReference type="InterPro" id="IPR004117">
    <property type="entry name" value="7tm6_olfct_rcpt"/>
</dbReference>
<organism evidence="11 12">
    <name type="scientific">Cotesia glomerata</name>
    <name type="common">Lepidopteran parasitic wasp</name>
    <name type="synonym">Apanteles glomeratus</name>
    <dbReference type="NCBI Taxonomy" id="32391"/>
    <lineage>
        <taxon>Eukaryota</taxon>
        <taxon>Metazoa</taxon>
        <taxon>Ecdysozoa</taxon>
        <taxon>Arthropoda</taxon>
        <taxon>Hexapoda</taxon>
        <taxon>Insecta</taxon>
        <taxon>Pterygota</taxon>
        <taxon>Neoptera</taxon>
        <taxon>Endopterygota</taxon>
        <taxon>Hymenoptera</taxon>
        <taxon>Apocrita</taxon>
        <taxon>Ichneumonoidea</taxon>
        <taxon>Braconidae</taxon>
        <taxon>Microgastrinae</taxon>
        <taxon>Cotesia</taxon>
    </lineage>
</organism>
<dbReference type="GO" id="GO:0004984">
    <property type="term" value="F:olfactory receptor activity"/>
    <property type="evidence" value="ECO:0007669"/>
    <property type="project" value="InterPro"/>
</dbReference>
<dbReference type="Pfam" id="PF02949">
    <property type="entry name" value="7tm_6"/>
    <property type="match status" value="4"/>
</dbReference>
<feature type="transmembrane region" description="Helical" evidence="10">
    <location>
        <begin position="84"/>
        <end position="105"/>
    </location>
</feature>
<feature type="transmembrane region" description="Helical" evidence="10">
    <location>
        <begin position="529"/>
        <end position="552"/>
    </location>
</feature>
<protein>
    <recommendedName>
        <fullName evidence="13">Odorant receptor</fullName>
    </recommendedName>
</protein>
<sequence length="1306" mass="151748">MSGLEMTNIESDIPSCKQLFSMELFVMKCVGLGSLERAFEVNKNDKIRALKYWEIFLFITSVCLLSTLIYSLVTSLPYYLGKDFSMTCFIVSVAFSMSMTTMKLLRLWTSRVKFYQILEIVNKIWEQNTRKRIDLKAKIIKVIDDNKTVRCFMLLTTYLTLPENETMTFTEQAYTGVHYPIRSDTVGRYIVLMIMEFQISYFGTAYFILAELLFVFLTTLLTIHFMDFAAGRAETSLAKNLPHASILIFQIIIYCNCAHITTEQIGSLTEATYNSRWVEGDKKVVRAVIIVMINSQREYNFTAYGLFILNRQQLTQVIPIYFGVNFSMTCYSISVLFSMTIVQIKLIRLWSCRLKFYKLFETLNSIWEENITNRIDLKNQIIEIIGKSKPLQRFYVIIGLALCFCYTLRPYIVVLKTYMSLSENETMTYTELAYAGVNYPIKTDTLTNYLLLLAIENQISFFAGIYFILCDLLFITLTTIITVNFTVLADEYHNIFEIYLTTNKNLETINRIIRRHCLLLSLCRTITHLFSPIVLFTVIFNGIDICCTIFAFKQDYAAGEAKISLARNLPHTITLIFQILVYCNCAHIATERSKSLREAIYNSSWMNGDKKIIKAVITIMINSQNEYKFTPYGIFILNRQQLTQLIRLWSNRLEFYKLFETLNNIWEESIYNRIDLKNQIIEIIDNSKPIQQFYIINALALCICYTLRPYIIVIKTYMSLSENETMTYTELAYAGVNYPIKTDTLTNYLLLLAIEHQISFFGGIYFVLCDLLFITLTTIITVNFMVLADEYLNIFEIYLTTNKNLETINRIIRRHCLLLSLCRTITHLFSPIVLFTVIFNGIDICCTIFAFKQDYAAGEAKTSLVRNLPHTITLVSQILAYCNCAHIATERSESLREAIYNSSWINGDKKIVKAVIIIMINSQNEYNFTAYGIFILNRQQLTQGYYIEMVDNNDNDLEDTCESLWNIELVVLQLIGLKSLRSAFSNREYRSLSLRESIVRGYGVCIFALYVFSSVWTMHLVDFSDISFAAEVMTVILSATMIMIKGVQLSFHRRQLFDLFRDFHILWKYAKTRKHLRAQIDQLIRSSKPARYCYMAATISVGLSYGLRPYYLLIRYLVHRSNNTLDYSVTVYPLLYPFPYDTSMTYNFCLIYEQCVNYYAVLYWISSDTIFIQLTTHICINLLVLADDFKLESYDEKNIKKPIDTDQVINLIKRHRHILGLCQKVETLFNPIIFFTVLFNGIDLCCCIFTLDKEASEGHWPKFARSIAHAMTLLIQIIIYCNFAHRATVLIFKTTGSYIALLRSFS</sequence>
<evidence type="ECO:0000256" key="10">
    <source>
        <dbReference type="SAM" id="Phobius"/>
    </source>
</evidence>
<keyword evidence="6 10" id="KW-1133">Transmembrane helix</keyword>
<evidence type="ECO:0000256" key="2">
    <source>
        <dbReference type="ARBA" id="ARBA00022475"/>
    </source>
</evidence>
<evidence type="ECO:0008006" key="13">
    <source>
        <dbReference type="Google" id="ProtNLM"/>
    </source>
</evidence>
<feature type="transmembrane region" description="Helical" evidence="10">
    <location>
        <begin position="1228"/>
        <end position="1251"/>
    </location>
</feature>
<feature type="transmembrane region" description="Helical" evidence="10">
    <location>
        <begin position="828"/>
        <end position="851"/>
    </location>
</feature>
<evidence type="ECO:0000313" key="12">
    <source>
        <dbReference type="Proteomes" id="UP000826195"/>
    </source>
</evidence>
<evidence type="ECO:0000256" key="7">
    <source>
        <dbReference type="ARBA" id="ARBA00023136"/>
    </source>
</evidence>
<feature type="transmembrane region" description="Helical" evidence="10">
    <location>
        <begin position="320"/>
        <end position="344"/>
    </location>
</feature>
<feature type="transmembrane region" description="Helical" evidence="10">
    <location>
        <begin position="1026"/>
        <end position="1044"/>
    </location>
</feature>
<evidence type="ECO:0000313" key="11">
    <source>
        <dbReference type="EMBL" id="KAH0554512.1"/>
    </source>
</evidence>
<evidence type="ECO:0000256" key="6">
    <source>
        <dbReference type="ARBA" id="ARBA00022989"/>
    </source>
</evidence>
<evidence type="ECO:0000256" key="3">
    <source>
        <dbReference type="ARBA" id="ARBA00022606"/>
    </source>
</evidence>
<dbReference type="PANTHER" id="PTHR21137:SF35">
    <property type="entry name" value="ODORANT RECEPTOR 19A-RELATED"/>
    <property type="match status" value="1"/>
</dbReference>
<gene>
    <name evidence="11" type="ORF">KQX54_011082</name>
</gene>
<keyword evidence="7 10" id="KW-0472">Membrane</keyword>
<keyword evidence="4 10" id="KW-0812">Transmembrane</keyword>
<dbReference type="GO" id="GO:0007165">
    <property type="term" value="P:signal transduction"/>
    <property type="evidence" value="ECO:0007669"/>
    <property type="project" value="UniProtKB-KW"/>
</dbReference>
<dbReference type="GO" id="GO:0005886">
    <property type="term" value="C:plasma membrane"/>
    <property type="evidence" value="ECO:0007669"/>
    <property type="project" value="UniProtKB-SubCell"/>
</dbReference>
<dbReference type="EMBL" id="JAHXZJ010001119">
    <property type="protein sequence ID" value="KAH0554512.1"/>
    <property type="molecule type" value="Genomic_DNA"/>
</dbReference>
<feature type="transmembrane region" description="Helical" evidence="10">
    <location>
        <begin position="459"/>
        <end position="483"/>
    </location>
</feature>
<evidence type="ECO:0000256" key="1">
    <source>
        <dbReference type="ARBA" id="ARBA00004651"/>
    </source>
</evidence>
<evidence type="ECO:0000256" key="4">
    <source>
        <dbReference type="ARBA" id="ARBA00022692"/>
    </source>
</evidence>
<keyword evidence="5" id="KW-0552">Olfaction</keyword>
<dbReference type="PANTHER" id="PTHR21137">
    <property type="entry name" value="ODORANT RECEPTOR"/>
    <property type="match status" value="1"/>
</dbReference>
<keyword evidence="12" id="KW-1185">Reference proteome</keyword>
<accession>A0AAV7IRY4</accession>
<keyword evidence="2" id="KW-1003">Cell membrane</keyword>
<feature type="transmembrane region" description="Helical" evidence="10">
    <location>
        <begin position="764"/>
        <end position="786"/>
    </location>
</feature>
<name>A0AAV7IRY4_COTGL</name>
<feature type="transmembrane region" description="Helical" evidence="10">
    <location>
        <begin position="52"/>
        <end position="72"/>
    </location>
</feature>
<keyword evidence="8" id="KW-0675">Receptor</keyword>
<evidence type="ECO:0000256" key="8">
    <source>
        <dbReference type="ARBA" id="ARBA00023170"/>
    </source>
</evidence>
<evidence type="ECO:0000256" key="9">
    <source>
        <dbReference type="ARBA" id="ARBA00023224"/>
    </source>
</evidence>
<feature type="transmembrane region" description="Helical" evidence="10">
    <location>
        <begin position="394"/>
        <end position="412"/>
    </location>
</feature>
<reference evidence="11 12" key="1">
    <citation type="journal article" date="2021" name="J. Hered.">
        <title>A chromosome-level genome assembly of the parasitoid wasp, Cotesia glomerata (Hymenoptera: Braconidae).</title>
        <authorList>
            <person name="Pinto B.J."/>
            <person name="Weis J.J."/>
            <person name="Gamble T."/>
            <person name="Ode P.J."/>
            <person name="Paul R."/>
            <person name="Zaspel J.M."/>
        </authorList>
    </citation>
    <scope>NUCLEOTIDE SEQUENCE [LARGE SCALE GENOMIC DNA]</scope>
    <source>
        <strain evidence="11">CgM1</strain>
    </source>
</reference>
<feature type="transmembrane region" description="Helical" evidence="10">
    <location>
        <begin position="201"/>
        <end position="226"/>
    </location>
</feature>
<feature type="transmembrane region" description="Helical" evidence="10">
    <location>
        <begin position="999"/>
        <end position="1020"/>
    </location>
</feature>
<dbReference type="Proteomes" id="UP000826195">
    <property type="component" value="Unassembled WGS sequence"/>
</dbReference>
<feature type="transmembrane region" description="Helical" evidence="10">
    <location>
        <begin position="1263"/>
        <end position="1283"/>
    </location>
</feature>
<comment type="subcellular location">
    <subcellularLocation>
        <location evidence="1">Cell membrane</location>
        <topology evidence="1">Multi-pass membrane protein</topology>
    </subcellularLocation>
</comment>
<comment type="caution">
    <text evidence="11">The sequence shown here is derived from an EMBL/GenBank/DDBJ whole genome shotgun (WGS) entry which is preliminary data.</text>
</comment>
<keyword evidence="9" id="KW-0807">Transducer</keyword>
<keyword evidence="3" id="KW-0716">Sensory transduction</keyword>
<dbReference type="GO" id="GO:0005549">
    <property type="term" value="F:odorant binding"/>
    <property type="evidence" value="ECO:0007669"/>
    <property type="project" value="InterPro"/>
</dbReference>
<proteinExistence type="predicted"/>
<evidence type="ECO:0000256" key="5">
    <source>
        <dbReference type="ARBA" id="ARBA00022725"/>
    </source>
</evidence>